<dbReference type="InterPro" id="IPR036394">
    <property type="entry name" value="Ribosomal_uL22_sf"/>
</dbReference>
<accession>A0A212C9I0</accession>
<dbReference type="EMBL" id="MKHE01000024">
    <property type="protein sequence ID" value="OWK02636.1"/>
    <property type="molecule type" value="Genomic_DNA"/>
</dbReference>
<proteinExistence type="predicted"/>
<gene>
    <name evidence="1" type="ORF">Celaphus_00010231</name>
</gene>
<reference evidence="1 2" key="1">
    <citation type="journal article" date="2018" name="Mol. Genet. Genomics">
        <title>The red deer Cervus elaphus genome CerEla1.0: sequencing, annotating, genes, and chromosomes.</title>
        <authorList>
            <person name="Bana N.A."/>
            <person name="Nyiri A."/>
            <person name="Nagy J."/>
            <person name="Frank K."/>
            <person name="Nagy T."/>
            <person name="Steger V."/>
            <person name="Schiller M."/>
            <person name="Lakatos P."/>
            <person name="Sugar L."/>
            <person name="Horn P."/>
            <person name="Barta E."/>
            <person name="Orosz L."/>
        </authorList>
    </citation>
    <scope>NUCLEOTIDE SEQUENCE [LARGE SCALE GENOMIC DNA]</scope>
    <source>
        <strain evidence="1">Hungarian</strain>
    </source>
</reference>
<dbReference type="Gene3D" id="3.90.470.10">
    <property type="entry name" value="Ribosomal protein L22/L17"/>
    <property type="match status" value="1"/>
</dbReference>
<name>A0A212C9I0_CEREH</name>
<dbReference type="OrthoDB" id="10254664at2759"/>
<dbReference type="GO" id="GO:0006412">
    <property type="term" value="P:translation"/>
    <property type="evidence" value="ECO:0007669"/>
    <property type="project" value="InterPro"/>
</dbReference>
<protein>
    <submittedName>
        <fullName evidence="1">Uncharacterized protein</fullName>
    </submittedName>
</protein>
<dbReference type="SUPFAM" id="SSF54843">
    <property type="entry name" value="Ribosomal protein L22"/>
    <property type="match status" value="1"/>
</dbReference>
<comment type="caution">
    <text evidence="1">The sequence shown here is derived from an EMBL/GenBank/DDBJ whole genome shotgun (WGS) entry which is preliminary data.</text>
</comment>
<dbReference type="AlphaFoldDB" id="A0A212C9I0"/>
<organism evidence="1 2">
    <name type="scientific">Cervus elaphus hippelaphus</name>
    <name type="common">European red deer</name>
    <dbReference type="NCBI Taxonomy" id="46360"/>
    <lineage>
        <taxon>Eukaryota</taxon>
        <taxon>Metazoa</taxon>
        <taxon>Chordata</taxon>
        <taxon>Craniata</taxon>
        <taxon>Vertebrata</taxon>
        <taxon>Euteleostomi</taxon>
        <taxon>Mammalia</taxon>
        <taxon>Eutheria</taxon>
        <taxon>Laurasiatheria</taxon>
        <taxon>Artiodactyla</taxon>
        <taxon>Ruminantia</taxon>
        <taxon>Pecora</taxon>
        <taxon>Cervidae</taxon>
        <taxon>Cervinae</taxon>
        <taxon>Cervus</taxon>
    </lineage>
</organism>
<evidence type="ECO:0000313" key="1">
    <source>
        <dbReference type="EMBL" id="OWK02636.1"/>
    </source>
</evidence>
<sequence>MPSHRSFLSSKSQREIWCHLLMCAGQPAQLQIPRGHVFFKRRSLKGITANGSVALRAFNYEPPPRQNHENREVQTFVFTLRTLMKLPRPSGAELHGLDVDSLATELTQVNKAPKMQRRAYRAHGWINLATLKWSLLKKITIAMPMKKHHTFTPS</sequence>
<dbReference type="GO" id="GO:0003735">
    <property type="term" value="F:structural constituent of ribosome"/>
    <property type="evidence" value="ECO:0007669"/>
    <property type="project" value="InterPro"/>
</dbReference>
<dbReference type="Proteomes" id="UP000242450">
    <property type="component" value="Chromosome 24"/>
</dbReference>
<keyword evidence="2" id="KW-1185">Reference proteome</keyword>
<evidence type="ECO:0000313" key="2">
    <source>
        <dbReference type="Proteomes" id="UP000242450"/>
    </source>
</evidence>
<dbReference type="GO" id="GO:0005840">
    <property type="term" value="C:ribosome"/>
    <property type="evidence" value="ECO:0007669"/>
    <property type="project" value="InterPro"/>
</dbReference>